<comment type="catalytic activity">
    <reaction evidence="1 4">
        <text>adenosine 3',5'-bisphosphate + H2O = AMP + phosphate</text>
        <dbReference type="Rhea" id="RHEA:10040"/>
        <dbReference type="ChEBI" id="CHEBI:15377"/>
        <dbReference type="ChEBI" id="CHEBI:43474"/>
        <dbReference type="ChEBI" id="CHEBI:58343"/>
        <dbReference type="ChEBI" id="CHEBI:456215"/>
        <dbReference type="EC" id="3.1.3.7"/>
    </reaction>
</comment>
<dbReference type="GO" id="GO:0000103">
    <property type="term" value="P:sulfate assimilation"/>
    <property type="evidence" value="ECO:0007669"/>
    <property type="project" value="TreeGrafter"/>
</dbReference>
<protein>
    <recommendedName>
        <fullName evidence="4">3'(2'),5'-bisphosphate nucleotidase CysQ</fullName>
        <ecNumber evidence="4">3.1.3.7</ecNumber>
    </recommendedName>
    <alternativeName>
        <fullName evidence="4">3'(2'),5-bisphosphonucleoside 3'(2')-phosphohydrolase</fullName>
    </alternativeName>
    <alternativeName>
        <fullName evidence="4">3'-phosphoadenosine 5'-phosphate phosphatase</fullName>
        <shortName evidence="4">PAP phosphatase</shortName>
    </alternativeName>
</protein>
<feature type="binding site" evidence="5">
    <location>
        <position position="84"/>
    </location>
    <ligand>
        <name>Mg(2+)</name>
        <dbReference type="ChEBI" id="CHEBI:18420"/>
        <label>1</label>
        <note>catalytic</note>
    </ligand>
</feature>
<feature type="binding site" evidence="5">
    <location>
        <position position="61"/>
    </location>
    <ligand>
        <name>Mg(2+)</name>
        <dbReference type="ChEBI" id="CHEBI:18420"/>
        <label>1</label>
        <note>catalytic</note>
    </ligand>
</feature>
<accession>A0A1G8B1Z9</accession>
<dbReference type="NCBIfam" id="TIGR01331">
    <property type="entry name" value="bisphos_cysQ"/>
    <property type="match status" value="1"/>
</dbReference>
<sequence length="268" mass="29660">MLPAIKAAVKAGEKIMEIYKTDFDVAYKDDASPLTVADQTAHRIITDILSAEWPDVPILSEEGEQLSLEERESWKQFWLVDPLDGTKEFIKKNDEFTVNIALIDNQKPIFGVVYAPALDVLYVGDMQQGAVRLDKAASRLAGMNRIEDCFTGGKSLPYIKEAADRVRVVASRSHMSDETEQFVQELKHTYQRVEVVSAGSSLKLCLIAAGEADFYPRYAPTMEWDTGAGQAVVEAAGGSVTVASDNAPLVYNKEHLQNPWFLASRKKG</sequence>
<feature type="binding site" evidence="4">
    <location>
        <position position="225"/>
    </location>
    <ligand>
        <name>Mg(2+)</name>
        <dbReference type="ChEBI" id="CHEBI:18420"/>
        <label>2</label>
    </ligand>
</feature>
<dbReference type="OrthoDB" id="9772456at2"/>
<feature type="binding site" evidence="4">
    <location>
        <position position="81"/>
    </location>
    <ligand>
        <name>Mg(2+)</name>
        <dbReference type="ChEBI" id="CHEBI:18420"/>
        <label>1</label>
    </ligand>
</feature>
<feature type="binding site" evidence="4">
    <location>
        <position position="83"/>
    </location>
    <ligand>
        <name>Mg(2+)</name>
        <dbReference type="ChEBI" id="CHEBI:18420"/>
        <label>1</label>
    </ligand>
</feature>
<organism evidence="6 7">
    <name type="scientific">Alteribacillus persepolensis</name>
    <dbReference type="NCBI Taxonomy" id="568899"/>
    <lineage>
        <taxon>Bacteria</taxon>
        <taxon>Bacillati</taxon>
        <taxon>Bacillota</taxon>
        <taxon>Bacilli</taxon>
        <taxon>Bacillales</taxon>
        <taxon>Bacillaceae</taxon>
        <taxon>Alteribacillus</taxon>
    </lineage>
</organism>
<feature type="binding site" evidence="4">
    <location>
        <position position="81"/>
    </location>
    <ligand>
        <name>Mg(2+)</name>
        <dbReference type="ChEBI" id="CHEBI:18420"/>
        <label>2</label>
    </ligand>
</feature>
<dbReference type="EC" id="3.1.3.7" evidence="4"/>
<feature type="binding site" evidence="5">
    <location>
        <position position="81"/>
    </location>
    <ligand>
        <name>Mg(2+)</name>
        <dbReference type="ChEBI" id="CHEBI:18420"/>
        <label>1</label>
        <note>catalytic</note>
    </ligand>
</feature>
<dbReference type="Gene3D" id="3.30.540.10">
    <property type="entry name" value="Fructose-1,6-Bisphosphatase, subunit A, domain 1"/>
    <property type="match status" value="1"/>
</dbReference>
<feature type="binding site" evidence="4">
    <location>
        <position position="84"/>
    </location>
    <ligand>
        <name>Mg(2+)</name>
        <dbReference type="ChEBI" id="CHEBI:18420"/>
        <label>2</label>
    </ligand>
</feature>
<comment type="similarity">
    <text evidence="4">Belongs to the inositol monophosphatase superfamily. CysQ family.</text>
</comment>
<dbReference type="InterPro" id="IPR006240">
    <property type="entry name" value="CysQ"/>
</dbReference>
<dbReference type="CDD" id="cd01638">
    <property type="entry name" value="CysQ"/>
    <property type="match status" value="1"/>
</dbReference>
<dbReference type="PANTHER" id="PTHR43028">
    <property type="entry name" value="3'(2'),5'-BISPHOSPHATE NUCLEOTIDASE 1"/>
    <property type="match status" value="1"/>
</dbReference>
<evidence type="ECO:0000256" key="1">
    <source>
        <dbReference type="ARBA" id="ARBA00001625"/>
    </source>
</evidence>
<dbReference type="InterPro" id="IPR020583">
    <property type="entry name" value="Inositol_monoP_metal-BS"/>
</dbReference>
<evidence type="ECO:0000256" key="3">
    <source>
        <dbReference type="ARBA" id="ARBA00022842"/>
    </source>
</evidence>
<feature type="binding site" evidence="4">
    <location>
        <position position="61"/>
    </location>
    <ligand>
        <name>Mg(2+)</name>
        <dbReference type="ChEBI" id="CHEBI:18420"/>
        <label>1</label>
    </ligand>
</feature>
<dbReference type="GO" id="GO:0050427">
    <property type="term" value="P:3'-phosphoadenosine 5'-phosphosulfate metabolic process"/>
    <property type="evidence" value="ECO:0007669"/>
    <property type="project" value="TreeGrafter"/>
</dbReference>
<keyword evidence="3 4" id="KW-0460">Magnesium</keyword>
<evidence type="ECO:0000256" key="4">
    <source>
        <dbReference type="HAMAP-Rule" id="MF_02095"/>
    </source>
</evidence>
<feature type="binding site" evidence="4">
    <location>
        <position position="61"/>
    </location>
    <ligand>
        <name>substrate</name>
    </ligand>
</feature>
<dbReference type="InterPro" id="IPR050725">
    <property type="entry name" value="CysQ/Inositol_MonoPase"/>
</dbReference>
<feature type="binding site" evidence="5">
    <location>
        <position position="83"/>
    </location>
    <ligand>
        <name>Mg(2+)</name>
        <dbReference type="ChEBI" id="CHEBI:18420"/>
        <label>1</label>
        <note>catalytic</note>
    </ligand>
</feature>
<dbReference type="PRINTS" id="PR00377">
    <property type="entry name" value="IMPHPHTASES"/>
</dbReference>
<reference evidence="6 7" key="1">
    <citation type="submission" date="2016-10" db="EMBL/GenBank/DDBJ databases">
        <authorList>
            <person name="de Groot N.N."/>
        </authorList>
    </citation>
    <scope>NUCLEOTIDE SEQUENCE [LARGE SCALE GENOMIC DNA]</scope>
    <source>
        <strain evidence="6 7">DSM 21632</strain>
    </source>
</reference>
<comment type="subcellular location">
    <subcellularLocation>
        <location evidence="4">Cell membrane</location>
        <topology evidence="4">Peripheral membrane protein</topology>
        <orientation evidence="4">Cytoplasmic side</orientation>
    </subcellularLocation>
</comment>
<keyword evidence="2 4" id="KW-0479">Metal-binding</keyword>
<feature type="binding site" evidence="4">
    <location>
        <begin position="83"/>
        <end position="86"/>
    </location>
    <ligand>
        <name>substrate</name>
    </ligand>
</feature>
<evidence type="ECO:0000313" key="6">
    <source>
        <dbReference type="EMBL" id="SDH27196.1"/>
    </source>
</evidence>
<dbReference type="Gene3D" id="3.40.190.80">
    <property type="match status" value="1"/>
</dbReference>
<keyword evidence="4" id="KW-0378">Hydrolase</keyword>
<dbReference type="PANTHER" id="PTHR43028:SF5">
    <property type="entry name" value="3'(2'),5'-BISPHOSPHATE NUCLEOTIDASE 1"/>
    <property type="match status" value="1"/>
</dbReference>
<comment type="cofactor">
    <cofactor evidence="4 5">
        <name>Mg(2+)</name>
        <dbReference type="ChEBI" id="CHEBI:18420"/>
    </cofactor>
</comment>
<dbReference type="PROSITE" id="PS00629">
    <property type="entry name" value="IMP_1"/>
    <property type="match status" value="1"/>
</dbReference>
<keyword evidence="4" id="KW-1003">Cell membrane</keyword>
<dbReference type="STRING" id="568899.SAMN05192534_103116"/>
<comment type="function">
    <text evidence="4">Converts adenosine-3',5'-bisphosphate (PAP) to AMP.</text>
</comment>
<evidence type="ECO:0000256" key="2">
    <source>
        <dbReference type="ARBA" id="ARBA00022723"/>
    </source>
</evidence>
<dbReference type="RefSeq" id="WP_091271724.1">
    <property type="nucleotide sequence ID" value="NZ_FNDK01000003.1"/>
</dbReference>
<gene>
    <name evidence="4" type="primary">cysQ</name>
    <name evidence="6" type="ORF">SAMN05192534_103116</name>
</gene>
<keyword evidence="7" id="KW-1185">Reference proteome</keyword>
<keyword evidence="4" id="KW-0472">Membrane</keyword>
<dbReference type="InterPro" id="IPR000760">
    <property type="entry name" value="Inositol_monophosphatase-like"/>
</dbReference>
<dbReference type="SUPFAM" id="SSF56655">
    <property type="entry name" value="Carbohydrate phosphatase"/>
    <property type="match status" value="1"/>
</dbReference>
<dbReference type="GO" id="GO:0005886">
    <property type="term" value="C:plasma membrane"/>
    <property type="evidence" value="ECO:0007669"/>
    <property type="project" value="UniProtKB-SubCell"/>
</dbReference>
<dbReference type="HAMAP" id="MF_02095">
    <property type="entry name" value="CysQ"/>
    <property type="match status" value="1"/>
</dbReference>
<dbReference type="AlphaFoldDB" id="A0A1G8B1Z9"/>
<evidence type="ECO:0000256" key="5">
    <source>
        <dbReference type="PIRSR" id="PIRSR600760-2"/>
    </source>
</evidence>
<name>A0A1G8B1Z9_9BACI</name>
<proteinExistence type="inferred from homology"/>
<dbReference type="GO" id="GO:0000287">
    <property type="term" value="F:magnesium ion binding"/>
    <property type="evidence" value="ECO:0007669"/>
    <property type="project" value="UniProtKB-UniRule"/>
</dbReference>
<dbReference type="Pfam" id="PF00459">
    <property type="entry name" value="Inositol_P"/>
    <property type="match status" value="1"/>
</dbReference>
<feature type="binding site" evidence="5">
    <location>
        <position position="225"/>
    </location>
    <ligand>
        <name>Mg(2+)</name>
        <dbReference type="ChEBI" id="CHEBI:18420"/>
        <label>1</label>
        <note>catalytic</note>
    </ligand>
</feature>
<dbReference type="GO" id="GO:0008441">
    <property type="term" value="F:3'(2'),5'-bisphosphate nucleotidase activity"/>
    <property type="evidence" value="ECO:0007669"/>
    <property type="project" value="UniProtKB-UniRule"/>
</dbReference>
<dbReference type="EMBL" id="FNDK01000003">
    <property type="protein sequence ID" value="SDH27196.1"/>
    <property type="molecule type" value="Genomic_DNA"/>
</dbReference>
<evidence type="ECO:0000313" key="7">
    <source>
        <dbReference type="Proteomes" id="UP000199163"/>
    </source>
</evidence>
<dbReference type="Proteomes" id="UP000199163">
    <property type="component" value="Unassembled WGS sequence"/>
</dbReference>
<feature type="binding site" evidence="4">
    <location>
        <position position="225"/>
    </location>
    <ligand>
        <name>substrate</name>
    </ligand>
</feature>